<dbReference type="SMART" id="SM00346">
    <property type="entry name" value="HTH_ICLR"/>
    <property type="match status" value="1"/>
</dbReference>
<reference evidence="6 7" key="1">
    <citation type="submission" date="2008-04" db="EMBL/GenBank/DDBJ databases">
        <title>Complete sequence of chromosome of Natranaerobius thermophilus JW/NM-WN-LF.</title>
        <authorList>
            <consortium name="US DOE Joint Genome Institute"/>
            <person name="Copeland A."/>
            <person name="Lucas S."/>
            <person name="Lapidus A."/>
            <person name="Glavina del Rio T."/>
            <person name="Dalin E."/>
            <person name="Tice H."/>
            <person name="Bruce D."/>
            <person name="Goodwin L."/>
            <person name="Pitluck S."/>
            <person name="Chertkov O."/>
            <person name="Brettin T."/>
            <person name="Detter J.C."/>
            <person name="Han C."/>
            <person name="Kuske C.R."/>
            <person name="Schmutz J."/>
            <person name="Larimer F."/>
            <person name="Land M."/>
            <person name="Hauser L."/>
            <person name="Kyrpides N."/>
            <person name="Lykidis A."/>
            <person name="Mesbah N.M."/>
            <person name="Wiegel J."/>
        </authorList>
    </citation>
    <scope>NUCLEOTIDE SEQUENCE [LARGE SCALE GENOMIC DNA]</scope>
    <source>
        <strain evidence="7">ATCC BAA-1301 / DSM 18059 / JW/NM-WN-LF</strain>
    </source>
</reference>
<dbReference type="EMBL" id="CP001034">
    <property type="protein sequence ID" value="ACB84744.1"/>
    <property type="molecule type" value="Genomic_DNA"/>
</dbReference>
<dbReference type="GO" id="GO:0003677">
    <property type="term" value="F:DNA binding"/>
    <property type="evidence" value="ECO:0007669"/>
    <property type="project" value="UniProtKB-KW"/>
</dbReference>
<dbReference type="InterPro" id="IPR005471">
    <property type="entry name" value="Tscrpt_reg_IclR_N"/>
</dbReference>
<feature type="domain" description="IclR-ED" evidence="5">
    <location>
        <begin position="79"/>
        <end position="264"/>
    </location>
</feature>
<dbReference type="SUPFAM" id="SSF46785">
    <property type="entry name" value="Winged helix' DNA-binding domain"/>
    <property type="match status" value="1"/>
</dbReference>
<dbReference type="InterPro" id="IPR036390">
    <property type="entry name" value="WH_DNA-bd_sf"/>
</dbReference>
<dbReference type="KEGG" id="nth:Nther_1161"/>
<dbReference type="PANTHER" id="PTHR30136">
    <property type="entry name" value="HELIX-TURN-HELIX TRANSCRIPTIONAL REGULATOR, ICLR FAMILY"/>
    <property type="match status" value="1"/>
</dbReference>
<evidence type="ECO:0000256" key="1">
    <source>
        <dbReference type="ARBA" id="ARBA00023015"/>
    </source>
</evidence>
<feature type="domain" description="HTH iclR-type" evidence="4">
    <location>
        <begin position="15"/>
        <end position="78"/>
    </location>
</feature>
<name>B2A1K4_NATTJ</name>
<dbReference type="AlphaFoldDB" id="B2A1K4"/>
<dbReference type="PANTHER" id="PTHR30136:SF24">
    <property type="entry name" value="HTH-TYPE TRANSCRIPTIONAL REPRESSOR ALLR"/>
    <property type="match status" value="1"/>
</dbReference>
<evidence type="ECO:0000313" key="6">
    <source>
        <dbReference type="EMBL" id="ACB84744.1"/>
    </source>
</evidence>
<keyword evidence="7" id="KW-1185">Reference proteome</keyword>
<dbReference type="PROSITE" id="PS51078">
    <property type="entry name" value="ICLR_ED"/>
    <property type="match status" value="1"/>
</dbReference>
<dbReference type="InterPro" id="IPR050707">
    <property type="entry name" value="HTH_MetabolicPath_Reg"/>
</dbReference>
<evidence type="ECO:0000256" key="3">
    <source>
        <dbReference type="ARBA" id="ARBA00023163"/>
    </source>
</evidence>
<dbReference type="HOGENOM" id="CLU_062618_5_5_9"/>
<dbReference type="GO" id="GO:0003700">
    <property type="term" value="F:DNA-binding transcription factor activity"/>
    <property type="evidence" value="ECO:0007669"/>
    <property type="project" value="TreeGrafter"/>
</dbReference>
<dbReference type="Gene3D" id="3.30.450.40">
    <property type="match status" value="1"/>
</dbReference>
<dbReference type="OrthoDB" id="9791752at2"/>
<gene>
    <name evidence="6" type="ordered locus">Nther_1161</name>
</gene>
<dbReference type="InParanoid" id="B2A1K4"/>
<dbReference type="SUPFAM" id="SSF55781">
    <property type="entry name" value="GAF domain-like"/>
    <property type="match status" value="1"/>
</dbReference>
<evidence type="ECO:0000259" key="4">
    <source>
        <dbReference type="PROSITE" id="PS51077"/>
    </source>
</evidence>
<dbReference type="Gene3D" id="1.10.10.10">
    <property type="entry name" value="Winged helix-like DNA-binding domain superfamily/Winged helix DNA-binding domain"/>
    <property type="match status" value="1"/>
</dbReference>
<keyword evidence="3" id="KW-0804">Transcription</keyword>
<dbReference type="eggNOG" id="COG1414">
    <property type="taxonomic scope" value="Bacteria"/>
</dbReference>
<dbReference type="STRING" id="457570.Nther_1161"/>
<dbReference type="PROSITE" id="PS51077">
    <property type="entry name" value="HTH_ICLR"/>
    <property type="match status" value="1"/>
</dbReference>
<dbReference type="InterPro" id="IPR036388">
    <property type="entry name" value="WH-like_DNA-bd_sf"/>
</dbReference>
<dbReference type="GO" id="GO:0045892">
    <property type="term" value="P:negative regulation of DNA-templated transcription"/>
    <property type="evidence" value="ECO:0007669"/>
    <property type="project" value="TreeGrafter"/>
</dbReference>
<dbReference type="Proteomes" id="UP000001683">
    <property type="component" value="Chromosome"/>
</dbReference>
<keyword evidence="1" id="KW-0805">Transcription regulation</keyword>
<protein>
    <submittedName>
        <fullName evidence="6">Transcriptional regulator, IclR family</fullName>
    </submittedName>
</protein>
<proteinExistence type="predicted"/>
<dbReference type="Pfam" id="PF09339">
    <property type="entry name" value="HTH_IclR"/>
    <property type="match status" value="1"/>
</dbReference>
<evidence type="ECO:0000259" key="5">
    <source>
        <dbReference type="PROSITE" id="PS51078"/>
    </source>
</evidence>
<evidence type="ECO:0000256" key="2">
    <source>
        <dbReference type="ARBA" id="ARBA00023125"/>
    </source>
</evidence>
<dbReference type="Pfam" id="PF01614">
    <property type="entry name" value="IclR_C"/>
    <property type="match status" value="1"/>
</dbReference>
<accession>B2A1K4</accession>
<sequence length="267" mass="30549">MNQLITPMYKPKYPVQTLEKAFEIVEILSLQESDDGLGVSELSSRLNIGKSTIHRLLDTLVAYQYVEKLPDNKYRLSWKIFQLGSAVPRQRSVGNLDPKYLKELCEKFQETVNLGVKEGRDVVVVSKVEPETSYRLKANFHVGEKEPFYATAMGKVLFSELREENLRQLLEDFQLEKLTEKTITSVDELLNELRNVKKQGYAIDDEEYCKGLCCIAMPVKDFSGKTVAAISVSGPSFRLDFKKMMTIKEELERVTTEVSRHFGYGVK</sequence>
<dbReference type="InterPro" id="IPR014757">
    <property type="entry name" value="Tscrpt_reg_IclR_C"/>
</dbReference>
<keyword evidence="2" id="KW-0238">DNA-binding</keyword>
<dbReference type="FunCoup" id="B2A1K4">
    <property type="interactions" value="49"/>
</dbReference>
<reference evidence="6 7" key="2">
    <citation type="journal article" date="2011" name="J. Bacteriol.">
        <title>Complete genome sequence of the anaerobic, halophilic alkalithermophile Natranaerobius thermophilus JW/NM-WN-LF.</title>
        <authorList>
            <person name="Zhao B."/>
            <person name="Mesbah N.M."/>
            <person name="Dalin E."/>
            <person name="Goodwin L."/>
            <person name="Nolan M."/>
            <person name="Pitluck S."/>
            <person name="Chertkov O."/>
            <person name="Brettin T.S."/>
            <person name="Han J."/>
            <person name="Larimer F.W."/>
            <person name="Land M.L."/>
            <person name="Hauser L."/>
            <person name="Kyrpides N."/>
            <person name="Wiegel J."/>
        </authorList>
    </citation>
    <scope>NUCLEOTIDE SEQUENCE [LARGE SCALE GENOMIC DNA]</scope>
    <source>
        <strain evidence="7">ATCC BAA-1301 / DSM 18059 / JW/NM-WN-LF</strain>
    </source>
</reference>
<evidence type="ECO:0000313" key="7">
    <source>
        <dbReference type="Proteomes" id="UP000001683"/>
    </source>
</evidence>
<organism evidence="6 7">
    <name type="scientific">Natranaerobius thermophilus (strain ATCC BAA-1301 / DSM 18059 / JW/NM-WN-LF)</name>
    <dbReference type="NCBI Taxonomy" id="457570"/>
    <lineage>
        <taxon>Bacteria</taxon>
        <taxon>Bacillati</taxon>
        <taxon>Bacillota</taxon>
        <taxon>Clostridia</taxon>
        <taxon>Natranaerobiales</taxon>
        <taxon>Natranaerobiaceae</taxon>
        <taxon>Natranaerobius</taxon>
    </lineage>
</organism>
<dbReference type="InterPro" id="IPR029016">
    <property type="entry name" value="GAF-like_dom_sf"/>
</dbReference>